<evidence type="ECO:0000256" key="2">
    <source>
        <dbReference type="PROSITE-ProRule" id="PRU01005"/>
    </source>
</evidence>
<evidence type="ECO:0000313" key="6">
    <source>
        <dbReference type="Proteomes" id="UP001249851"/>
    </source>
</evidence>
<dbReference type="PANTHER" id="PTHR21724">
    <property type="entry name" value="SHKT DOMAIN-CONTAINING PROTEIN"/>
    <property type="match status" value="1"/>
</dbReference>
<dbReference type="SMART" id="SM00254">
    <property type="entry name" value="ShKT"/>
    <property type="match status" value="4"/>
</dbReference>
<feature type="signal peptide" evidence="3">
    <location>
        <begin position="1"/>
        <end position="17"/>
    </location>
</feature>
<evidence type="ECO:0000259" key="4">
    <source>
        <dbReference type="PROSITE" id="PS51670"/>
    </source>
</evidence>
<dbReference type="Pfam" id="PF01549">
    <property type="entry name" value="ShK"/>
    <property type="match status" value="4"/>
</dbReference>
<dbReference type="PANTHER" id="PTHR21724:SF109">
    <property type="entry name" value="SHKT DOMAIN-CONTAINING PROTEIN"/>
    <property type="match status" value="1"/>
</dbReference>
<comment type="caution">
    <text evidence="5">The sequence shown here is derived from an EMBL/GenBank/DDBJ whole genome shotgun (WGS) entry which is preliminary data.</text>
</comment>
<gene>
    <name evidence="5" type="ORF">P5673_019305</name>
</gene>
<accession>A0AAD9QBK1</accession>
<dbReference type="PROSITE" id="PS51670">
    <property type="entry name" value="SHKT"/>
    <property type="match status" value="2"/>
</dbReference>
<dbReference type="Proteomes" id="UP001249851">
    <property type="component" value="Unassembled WGS sequence"/>
</dbReference>
<name>A0AAD9QBK1_ACRCE</name>
<feature type="domain" description="ShKT" evidence="4">
    <location>
        <begin position="253"/>
        <end position="292"/>
    </location>
</feature>
<keyword evidence="1" id="KW-0800">Toxin</keyword>
<feature type="domain" description="ShKT" evidence="4">
    <location>
        <begin position="72"/>
        <end position="108"/>
    </location>
</feature>
<reference evidence="5" key="2">
    <citation type="journal article" date="2023" name="Science">
        <title>Genomic signatures of disease resistance in endangered staghorn corals.</title>
        <authorList>
            <person name="Vollmer S.V."/>
            <person name="Selwyn J.D."/>
            <person name="Despard B.A."/>
            <person name="Roesel C.L."/>
        </authorList>
    </citation>
    <scope>NUCLEOTIDE SEQUENCE</scope>
    <source>
        <strain evidence="5">K2</strain>
    </source>
</reference>
<protein>
    <recommendedName>
        <fullName evidence="4">ShKT domain-containing protein</fullName>
    </recommendedName>
</protein>
<comment type="caution">
    <text evidence="2">Lacks conserved residue(s) required for the propagation of feature annotation.</text>
</comment>
<organism evidence="5 6">
    <name type="scientific">Acropora cervicornis</name>
    <name type="common">Staghorn coral</name>
    <dbReference type="NCBI Taxonomy" id="6130"/>
    <lineage>
        <taxon>Eukaryota</taxon>
        <taxon>Metazoa</taxon>
        <taxon>Cnidaria</taxon>
        <taxon>Anthozoa</taxon>
        <taxon>Hexacorallia</taxon>
        <taxon>Scleractinia</taxon>
        <taxon>Astrocoeniina</taxon>
        <taxon>Acroporidae</taxon>
        <taxon>Acropora</taxon>
    </lineage>
</organism>
<evidence type="ECO:0000313" key="5">
    <source>
        <dbReference type="EMBL" id="KAK2558189.1"/>
    </source>
</evidence>
<dbReference type="Gene3D" id="1.10.10.1940">
    <property type="match status" value="2"/>
</dbReference>
<keyword evidence="3" id="KW-0732">Signal</keyword>
<dbReference type="AlphaFoldDB" id="A0AAD9QBK1"/>
<keyword evidence="6" id="KW-1185">Reference proteome</keyword>
<evidence type="ECO:0000256" key="3">
    <source>
        <dbReference type="SAM" id="SignalP"/>
    </source>
</evidence>
<dbReference type="EMBL" id="JARQWQ010000045">
    <property type="protein sequence ID" value="KAK2558189.1"/>
    <property type="molecule type" value="Genomic_DNA"/>
</dbReference>
<evidence type="ECO:0000256" key="1">
    <source>
        <dbReference type="ARBA" id="ARBA00022656"/>
    </source>
</evidence>
<sequence length="306" mass="35285">MSLLRIFLMFLTCDCLPAKLDQDNRPLFETQHAADQLFEEKTPLAELKRILEPLERIPAPSHETNDFATYECADKFSKCRVFLGNHQCYEEKFKKWMQSRCRKTCGFCKEKCWQSKYGCCPDHKTLADGPAKAGCGIKLCVDLRDCEKIDKNECHNPFTSPERKRFLRNNCAYTCRFCKAPNPTAGCETTQPIYGCCWNGQEATGWNQQGCLPCEDTYPRLCRILDGCDSPFYNTRKFTNLHCPKTCGRCGDCLDKQDTVKCEKWEREGLCTSPPGWKNYMEKFCAKTCRFCESNENTRITSVFGM</sequence>
<feature type="chain" id="PRO_5042257856" description="ShKT domain-containing protein" evidence="3">
    <location>
        <begin position="18"/>
        <end position="306"/>
    </location>
</feature>
<dbReference type="GO" id="GO:0090729">
    <property type="term" value="F:toxin activity"/>
    <property type="evidence" value="ECO:0007669"/>
    <property type="project" value="UniProtKB-KW"/>
</dbReference>
<dbReference type="InterPro" id="IPR003582">
    <property type="entry name" value="ShKT_dom"/>
</dbReference>
<reference evidence="5" key="1">
    <citation type="journal article" date="2023" name="G3 (Bethesda)">
        <title>Whole genome assembly and annotation of the endangered Caribbean coral Acropora cervicornis.</title>
        <authorList>
            <person name="Selwyn J.D."/>
            <person name="Vollmer S.V."/>
        </authorList>
    </citation>
    <scope>NUCLEOTIDE SEQUENCE</scope>
    <source>
        <strain evidence="5">K2</strain>
    </source>
</reference>
<proteinExistence type="predicted"/>